<dbReference type="Proteomes" id="UP000546464">
    <property type="component" value="Unassembled WGS sequence"/>
</dbReference>
<name>A0A842HCN9_9BACT</name>
<reference evidence="1 2" key="1">
    <citation type="submission" date="2020-07" db="EMBL/GenBank/DDBJ databases">
        <authorList>
            <person name="Feng X."/>
        </authorList>
    </citation>
    <scope>NUCLEOTIDE SEQUENCE [LARGE SCALE GENOMIC DNA]</scope>
    <source>
        <strain evidence="1 2">JCM31066</strain>
    </source>
</reference>
<organism evidence="1 2">
    <name type="scientific">Ruficoccus amylovorans</name>
    <dbReference type="NCBI Taxonomy" id="1804625"/>
    <lineage>
        <taxon>Bacteria</taxon>
        <taxon>Pseudomonadati</taxon>
        <taxon>Verrucomicrobiota</taxon>
        <taxon>Opitutia</taxon>
        <taxon>Puniceicoccales</taxon>
        <taxon>Cerasicoccaceae</taxon>
        <taxon>Ruficoccus</taxon>
    </lineage>
</organism>
<dbReference type="RefSeq" id="WP_185674153.1">
    <property type="nucleotide sequence ID" value="NZ_JACHVB010000012.1"/>
</dbReference>
<evidence type="ECO:0000313" key="1">
    <source>
        <dbReference type="EMBL" id="MBC2593161.1"/>
    </source>
</evidence>
<accession>A0A842HCN9</accession>
<proteinExistence type="predicted"/>
<evidence type="ECO:0000313" key="2">
    <source>
        <dbReference type="Proteomes" id="UP000546464"/>
    </source>
</evidence>
<keyword evidence="2" id="KW-1185">Reference proteome</keyword>
<gene>
    <name evidence="1" type="ORF">H5P28_02700</name>
</gene>
<protein>
    <submittedName>
        <fullName evidence="1">Uncharacterized protein</fullName>
    </submittedName>
</protein>
<comment type="caution">
    <text evidence="1">The sequence shown here is derived from an EMBL/GenBank/DDBJ whole genome shotgun (WGS) entry which is preliminary data.</text>
</comment>
<dbReference type="AlphaFoldDB" id="A0A842HCN9"/>
<dbReference type="EMBL" id="JACHVB010000012">
    <property type="protein sequence ID" value="MBC2593161.1"/>
    <property type="molecule type" value="Genomic_DNA"/>
</dbReference>
<sequence length="257" mass="29353">MQTFLYLSLIPESLIASMLPPEQFGAYYATGTQKRSRGRALFFEVKRDFASDYLKLDQIEKRCVPHEDGRPRKSSYLSIYRVLEHVPLEALGKLYLITDDGKMLALEPQEYAVKDEDPVHLYQEICPLRPRVASTLNPSAFCQRITDRNEPVSVDKIVFCELALDGLAQDPAEAKADNLPYPNIAHLRDCLLAVKNDPTKKTKTVVRSMPGDLMYRTIKHGFFVGGGGKMLYYPMPGMDQLQREYYEWWRSAESSMG</sequence>